<dbReference type="Pfam" id="PF00135">
    <property type="entry name" value="COesterase"/>
    <property type="match status" value="1"/>
</dbReference>
<dbReference type="InterPro" id="IPR019826">
    <property type="entry name" value="Carboxylesterase_B_AS"/>
</dbReference>
<dbReference type="PANTHER" id="PTHR11559">
    <property type="entry name" value="CARBOXYLESTERASE"/>
    <property type="match status" value="1"/>
</dbReference>
<evidence type="ECO:0000313" key="6">
    <source>
        <dbReference type="EMBL" id="TFK27828.1"/>
    </source>
</evidence>
<organism evidence="6 7">
    <name type="scientific">Coprinopsis marcescibilis</name>
    <name type="common">Agaric fungus</name>
    <name type="synonym">Psathyrella marcescibilis</name>
    <dbReference type="NCBI Taxonomy" id="230819"/>
    <lineage>
        <taxon>Eukaryota</taxon>
        <taxon>Fungi</taxon>
        <taxon>Dikarya</taxon>
        <taxon>Basidiomycota</taxon>
        <taxon>Agaricomycotina</taxon>
        <taxon>Agaricomycetes</taxon>
        <taxon>Agaricomycetidae</taxon>
        <taxon>Agaricales</taxon>
        <taxon>Agaricineae</taxon>
        <taxon>Psathyrellaceae</taxon>
        <taxon>Coprinopsis</taxon>
    </lineage>
</organism>
<dbReference type="SUPFAM" id="SSF53474">
    <property type="entry name" value="alpha/beta-Hydrolases"/>
    <property type="match status" value="1"/>
</dbReference>
<accession>A0A5C3L553</accession>
<dbReference type="Proteomes" id="UP000307440">
    <property type="component" value="Unassembled WGS sequence"/>
</dbReference>
<dbReference type="OrthoDB" id="408631at2759"/>
<feature type="chain" id="PRO_5023058146" description="Carboxylic ester hydrolase" evidence="4">
    <location>
        <begin position="19"/>
        <end position="555"/>
    </location>
</feature>
<dbReference type="InterPro" id="IPR002168">
    <property type="entry name" value="Lipase_GDXG_HIS_AS"/>
</dbReference>
<dbReference type="AlphaFoldDB" id="A0A5C3L553"/>
<reference evidence="6 7" key="1">
    <citation type="journal article" date="2019" name="Nat. Ecol. Evol.">
        <title>Megaphylogeny resolves global patterns of mushroom evolution.</title>
        <authorList>
            <person name="Varga T."/>
            <person name="Krizsan K."/>
            <person name="Foldi C."/>
            <person name="Dima B."/>
            <person name="Sanchez-Garcia M."/>
            <person name="Sanchez-Ramirez S."/>
            <person name="Szollosi G.J."/>
            <person name="Szarkandi J.G."/>
            <person name="Papp V."/>
            <person name="Albert L."/>
            <person name="Andreopoulos W."/>
            <person name="Angelini C."/>
            <person name="Antonin V."/>
            <person name="Barry K.W."/>
            <person name="Bougher N.L."/>
            <person name="Buchanan P."/>
            <person name="Buyck B."/>
            <person name="Bense V."/>
            <person name="Catcheside P."/>
            <person name="Chovatia M."/>
            <person name="Cooper J."/>
            <person name="Damon W."/>
            <person name="Desjardin D."/>
            <person name="Finy P."/>
            <person name="Geml J."/>
            <person name="Haridas S."/>
            <person name="Hughes K."/>
            <person name="Justo A."/>
            <person name="Karasinski D."/>
            <person name="Kautmanova I."/>
            <person name="Kiss B."/>
            <person name="Kocsube S."/>
            <person name="Kotiranta H."/>
            <person name="LaButti K.M."/>
            <person name="Lechner B.E."/>
            <person name="Liimatainen K."/>
            <person name="Lipzen A."/>
            <person name="Lukacs Z."/>
            <person name="Mihaltcheva S."/>
            <person name="Morgado L.N."/>
            <person name="Niskanen T."/>
            <person name="Noordeloos M.E."/>
            <person name="Ohm R.A."/>
            <person name="Ortiz-Santana B."/>
            <person name="Ovrebo C."/>
            <person name="Racz N."/>
            <person name="Riley R."/>
            <person name="Savchenko A."/>
            <person name="Shiryaev A."/>
            <person name="Soop K."/>
            <person name="Spirin V."/>
            <person name="Szebenyi C."/>
            <person name="Tomsovsky M."/>
            <person name="Tulloss R.E."/>
            <person name="Uehling J."/>
            <person name="Grigoriev I.V."/>
            <person name="Vagvolgyi C."/>
            <person name="Papp T."/>
            <person name="Martin F.M."/>
            <person name="Miettinen O."/>
            <person name="Hibbett D.S."/>
            <person name="Nagy L.G."/>
        </authorList>
    </citation>
    <scope>NUCLEOTIDE SEQUENCE [LARGE SCALE GENOMIC DNA]</scope>
    <source>
        <strain evidence="6 7">CBS 121175</strain>
    </source>
</reference>
<feature type="domain" description="Carboxylesterase type B" evidence="5">
    <location>
        <begin position="24"/>
        <end position="526"/>
    </location>
</feature>
<dbReference type="InterPro" id="IPR029058">
    <property type="entry name" value="AB_hydrolase_fold"/>
</dbReference>
<dbReference type="Gene3D" id="3.40.50.1820">
    <property type="entry name" value="alpha/beta hydrolase"/>
    <property type="match status" value="1"/>
</dbReference>
<dbReference type="InterPro" id="IPR050309">
    <property type="entry name" value="Type-B_Carboxylest/Lipase"/>
</dbReference>
<dbReference type="PROSITE" id="PS00122">
    <property type="entry name" value="CARBOXYLESTERASE_B_1"/>
    <property type="match status" value="1"/>
</dbReference>
<dbReference type="PROSITE" id="PS01173">
    <property type="entry name" value="LIPASE_GDXG_HIS"/>
    <property type="match status" value="1"/>
</dbReference>
<evidence type="ECO:0000313" key="7">
    <source>
        <dbReference type="Proteomes" id="UP000307440"/>
    </source>
</evidence>
<feature type="signal peptide" evidence="4">
    <location>
        <begin position="1"/>
        <end position="18"/>
    </location>
</feature>
<name>A0A5C3L553_COPMA</name>
<gene>
    <name evidence="6" type="ORF">FA15DRAFT_692280</name>
</gene>
<keyword evidence="7" id="KW-1185">Reference proteome</keyword>
<dbReference type="EMBL" id="ML210161">
    <property type="protein sequence ID" value="TFK27828.1"/>
    <property type="molecule type" value="Genomic_DNA"/>
</dbReference>
<keyword evidence="4" id="KW-0732">Signal</keyword>
<evidence type="ECO:0000259" key="5">
    <source>
        <dbReference type="Pfam" id="PF00135"/>
    </source>
</evidence>
<evidence type="ECO:0000256" key="1">
    <source>
        <dbReference type="ARBA" id="ARBA00005964"/>
    </source>
</evidence>
<evidence type="ECO:0000256" key="3">
    <source>
        <dbReference type="ARBA" id="ARBA00022801"/>
    </source>
</evidence>
<keyword evidence="3 4" id="KW-0378">Hydrolase</keyword>
<proteinExistence type="inferred from homology"/>
<dbReference type="InterPro" id="IPR002018">
    <property type="entry name" value="CarbesteraseB"/>
</dbReference>
<sequence>MNLLLGTILFSCSAYSHGYGQCPAPIVDVGYAKYQGRVNPETLNTEFLGIRYAAPPTGNLRWREPRPPAKEKGLNLAYSPPNRCYQAYPGLSSNGTGSVFEKVVRSSPPTNASPETEDCLFLNVYTPGDDFNKVAKKKLPVIFWIHGGGYILGSATSTGYGGNAAYDGNELIRLSGGKVVVVAIQYRLGLFGFLSSKYVKANGALNAGLLDQQFALQWVQRNIAKFGGDPSRVTIWGQSAGGGSVLQQLIANGGKTSPPLFSNAILSSMFLPAQHRFDHHIFESQFSKVLELTGCAKTKGDPTACLRKAEASVLQSANTRMADEAVWTYGEFSFVPVVDEDLIRESPTRSLKQGRVNSKHTLLTATSAEGFIFIDAGIAPDSLGLGDYVRRLLPFLPAEDVATTVSKYSAFNPGLEQFWHVMNDVYFVCPTYLVATSLNGHTYKAEFAIPPAFHADDMPYYFPNTAPPTGRAFDNDQFSQAFAQAYVDFASSGDPNVKGNTSSILPYWTKWTNSSATEMLFNRTGDAADIRAVKMSADLIGRCEFWASVARYTGQ</sequence>
<dbReference type="GO" id="GO:0016787">
    <property type="term" value="F:hydrolase activity"/>
    <property type="evidence" value="ECO:0007669"/>
    <property type="project" value="UniProtKB-KW"/>
</dbReference>
<dbReference type="PROSITE" id="PS00941">
    <property type="entry name" value="CARBOXYLESTERASE_B_2"/>
    <property type="match status" value="1"/>
</dbReference>
<dbReference type="InterPro" id="IPR019819">
    <property type="entry name" value="Carboxylesterase_B_CS"/>
</dbReference>
<evidence type="ECO:0000256" key="4">
    <source>
        <dbReference type="RuleBase" id="RU361235"/>
    </source>
</evidence>
<comment type="similarity">
    <text evidence="1 4">Belongs to the type-B carboxylesterase/lipase family.</text>
</comment>
<protein>
    <recommendedName>
        <fullName evidence="4">Carboxylic ester hydrolase</fullName>
        <ecNumber evidence="4">3.1.1.-</ecNumber>
    </recommendedName>
</protein>
<dbReference type="EC" id="3.1.1.-" evidence="4"/>
<comment type="similarity">
    <text evidence="2">Belongs to the 'GDXG' lipolytic enzyme family.</text>
</comment>
<evidence type="ECO:0000256" key="2">
    <source>
        <dbReference type="ARBA" id="ARBA00010515"/>
    </source>
</evidence>
<dbReference type="STRING" id="230819.A0A5C3L553"/>